<dbReference type="GO" id="GO:0032993">
    <property type="term" value="C:protein-DNA complex"/>
    <property type="evidence" value="ECO:0007669"/>
    <property type="project" value="TreeGrafter"/>
</dbReference>
<keyword evidence="4 5" id="KW-0238">DNA-binding</keyword>
<evidence type="ECO:0000313" key="6">
    <source>
        <dbReference type="EMBL" id="ASD49211.1"/>
    </source>
</evidence>
<evidence type="ECO:0000256" key="2">
    <source>
        <dbReference type="ARBA" id="ARBA00010610"/>
    </source>
</evidence>
<evidence type="ECO:0000256" key="5">
    <source>
        <dbReference type="PIRNR" id="PIRNR002096"/>
    </source>
</evidence>
<evidence type="ECO:0000256" key="1">
    <source>
        <dbReference type="ARBA" id="ARBA00004453"/>
    </source>
</evidence>
<keyword evidence="3" id="KW-0963">Cytoplasm</keyword>
<dbReference type="EMBL" id="KY555069">
    <property type="protein sequence ID" value="ASD49211.1"/>
    <property type="molecule type" value="Genomic_DNA"/>
</dbReference>
<dbReference type="InterPro" id="IPR054180">
    <property type="entry name" value="H-NS-like_N"/>
</dbReference>
<reference evidence="6" key="1">
    <citation type="submission" date="2017-01" db="EMBL/GenBank/DDBJ databases">
        <title>Plasmid composition in Aeromonas salmonicida subsp. salmonicida 01-B526 unravels unsuspected type three secretion system loss patterns.</title>
        <authorList>
            <person name="Tanaka K.H."/>
            <person name="Vincent A.T."/>
            <person name="Emond-Rheault J.-G."/>
            <person name="Adamczuk M."/>
            <person name="Frenette M."/>
            <person name="Charette S.J."/>
        </authorList>
    </citation>
    <scope>NUCLEOTIDE SEQUENCE</scope>
    <source>
        <strain evidence="6">01-B526</strain>
        <plasmid evidence="6">pAsa5</plasmid>
    </source>
</reference>
<dbReference type="Pfam" id="PF22470">
    <property type="entry name" value="Histone_HNS_N"/>
    <property type="match status" value="1"/>
</dbReference>
<dbReference type="PANTHER" id="PTHR38097:SF2">
    <property type="entry name" value="DNA-BINDING PROTEIN STPA"/>
    <property type="match status" value="1"/>
</dbReference>
<proteinExistence type="inferred from homology"/>
<dbReference type="Gene3D" id="4.10.430.10">
    <property type="entry name" value="Histone-like protein H-NS, C-terminal domain"/>
    <property type="match status" value="1"/>
</dbReference>
<dbReference type="GO" id="GO:0003681">
    <property type="term" value="F:bent DNA binding"/>
    <property type="evidence" value="ECO:0007669"/>
    <property type="project" value="TreeGrafter"/>
</dbReference>
<name>A0A1Q4MCG7_AERSS</name>
<dbReference type="AlphaFoldDB" id="A0A1Q4MCG7"/>
<dbReference type="InterPro" id="IPR027444">
    <property type="entry name" value="H-NS_C_dom"/>
</dbReference>
<dbReference type="OMA" id="MLMNDGI"/>
<dbReference type="GO" id="GO:0009295">
    <property type="term" value="C:nucleoid"/>
    <property type="evidence" value="ECO:0007669"/>
    <property type="project" value="UniProtKB-SubCell"/>
</dbReference>
<dbReference type="Pfam" id="PF00816">
    <property type="entry name" value="Histone_HNS"/>
    <property type="match status" value="1"/>
</dbReference>
<dbReference type="GO" id="GO:0001217">
    <property type="term" value="F:DNA-binding transcription repressor activity"/>
    <property type="evidence" value="ECO:0007669"/>
    <property type="project" value="TreeGrafter"/>
</dbReference>
<dbReference type="InterPro" id="IPR001801">
    <property type="entry name" value="Histone_HNS"/>
</dbReference>
<dbReference type="InterPro" id="IPR027454">
    <property type="entry name" value="Histone_HNS_N"/>
</dbReference>
<dbReference type="SUPFAM" id="SSF81273">
    <property type="entry name" value="H-NS histone-like proteins"/>
    <property type="match status" value="2"/>
</dbReference>
<dbReference type="Gene3D" id="1.10.287.1050">
    <property type="entry name" value="H-NS histone-like proteins"/>
    <property type="match status" value="1"/>
</dbReference>
<dbReference type="GO" id="GO:0030527">
    <property type="term" value="F:structural constituent of chromatin"/>
    <property type="evidence" value="ECO:0007669"/>
    <property type="project" value="InterPro"/>
</dbReference>
<dbReference type="InterPro" id="IPR037150">
    <property type="entry name" value="H-NS_C_dom_sf"/>
</dbReference>
<dbReference type="SMART" id="SM00528">
    <property type="entry name" value="HNS"/>
    <property type="match status" value="1"/>
</dbReference>
<dbReference type="PIRSF" id="PIRSF002096">
    <property type="entry name" value="HnS"/>
    <property type="match status" value="1"/>
</dbReference>
<keyword evidence="6" id="KW-0614">Plasmid</keyword>
<dbReference type="RefSeq" id="WP_005320953.1">
    <property type="nucleotide sequence ID" value="NZ_CDDW01000005.1"/>
</dbReference>
<protein>
    <recommendedName>
        <fullName evidence="5">DNA-binding protein</fullName>
    </recommendedName>
</protein>
<comment type="subcellular location">
    <subcellularLocation>
        <location evidence="1">Cytoplasm</location>
        <location evidence="1">Nucleoid</location>
    </subcellularLocation>
</comment>
<geneLocation type="plasmid" evidence="6">
    <name>pAsa5</name>
</geneLocation>
<evidence type="ECO:0000256" key="3">
    <source>
        <dbReference type="ARBA" id="ARBA00022490"/>
    </source>
</evidence>
<comment type="similarity">
    <text evidence="2 5">Belongs to the histone-like protein H-NS family.</text>
</comment>
<dbReference type="GO" id="GO:0000976">
    <property type="term" value="F:transcription cis-regulatory region binding"/>
    <property type="evidence" value="ECO:0007669"/>
    <property type="project" value="TreeGrafter"/>
</dbReference>
<organism evidence="6">
    <name type="scientific">Aeromonas salmonicida subsp. salmonicida</name>
    <dbReference type="NCBI Taxonomy" id="29491"/>
    <lineage>
        <taxon>Bacteria</taxon>
        <taxon>Pseudomonadati</taxon>
        <taxon>Pseudomonadota</taxon>
        <taxon>Gammaproteobacteria</taxon>
        <taxon>Aeromonadales</taxon>
        <taxon>Aeromonadaceae</taxon>
        <taxon>Aeromonas</taxon>
    </lineage>
</organism>
<dbReference type="GO" id="GO:0005829">
    <property type="term" value="C:cytosol"/>
    <property type="evidence" value="ECO:0007669"/>
    <property type="project" value="TreeGrafter"/>
</dbReference>
<dbReference type="GO" id="GO:0046983">
    <property type="term" value="F:protein dimerization activity"/>
    <property type="evidence" value="ECO:0007669"/>
    <property type="project" value="InterPro"/>
</dbReference>
<dbReference type="GO" id="GO:0003680">
    <property type="term" value="F:minor groove of adenine-thymine-rich DNA binding"/>
    <property type="evidence" value="ECO:0007669"/>
    <property type="project" value="TreeGrafter"/>
</dbReference>
<accession>A0A1Q4MCG7</accession>
<dbReference type="PANTHER" id="PTHR38097">
    <property type="match status" value="1"/>
</dbReference>
<evidence type="ECO:0000256" key="4">
    <source>
        <dbReference type="ARBA" id="ARBA00023125"/>
    </source>
</evidence>
<sequence>MNDFLKVLLNIRSLRAAVRDLPFEQLQEIKEKFDTVVQEQLKAAEADQAAKLEHEKKLAEFRELLAIEGISPEDLLSGRGLTAGADAGAKAKRAPRPAKYRYMVEGEARTWTGQGRMPAQIAAAIASGESLDAFLI</sequence>